<gene>
    <name evidence="1" type="ORF">O6H91_17G002400</name>
</gene>
<protein>
    <submittedName>
        <fullName evidence="1">Uncharacterized protein</fullName>
    </submittedName>
</protein>
<comment type="caution">
    <text evidence="1">The sequence shown here is derived from an EMBL/GenBank/DDBJ whole genome shotgun (WGS) entry which is preliminary data.</text>
</comment>
<dbReference type="Proteomes" id="UP001162992">
    <property type="component" value="Chromosome 17"/>
</dbReference>
<evidence type="ECO:0000313" key="2">
    <source>
        <dbReference type="Proteomes" id="UP001162992"/>
    </source>
</evidence>
<name>A0ACC2B4U2_DIPCM</name>
<dbReference type="EMBL" id="CM055108">
    <property type="protein sequence ID" value="KAJ7524379.1"/>
    <property type="molecule type" value="Genomic_DNA"/>
</dbReference>
<evidence type="ECO:0000313" key="1">
    <source>
        <dbReference type="EMBL" id="KAJ7524379.1"/>
    </source>
</evidence>
<accession>A0ACC2B4U2</accession>
<proteinExistence type="predicted"/>
<sequence>MVNFVSGSNGLDWDQQQQQQQMQMQAWGLPEQLRFVFMFMLWMAATVARALLVLLPPQIHSAGLTNMLESFRTNNPFLTEDDAPAAAWIGPGAASTKALMGGSSTKHAVASASSSSKGSAMGRALSQALELVNDTPASSRKYVFVRALADKLIHENAAHGSQALKEVNQIAVQEGFARTIYQLSQYLEGIKQQQQVDALAWPWRVLKGIPLGVTTSQLSAVPFVGNIGHYLGYACRSSAQIQQQAAASRVAQIAEKEEMTEKLAQELSWMAEKLNECSALDDAIRQWSTTTSLASLSLCANPRVQRSLMKLSVILCRGMVSGDYEVSIDITSQLLLLWLPLLCSNISGIEGSVFSAYEKAEAERMLEQAIFILPESEQEMVLAVWLREFTHSSSDWPNLQSCYYNWCHVSRKLDYIVCEDISDKQS</sequence>
<organism evidence="1 2">
    <name type="scientific">Diphasiastrum complanatum</name>
    <name type="common">Issler's clubmoss</name>
    <name type="synonym">Lycopodium complanatum</name>
    <dbReference type="NCBI Taxonomy" id="34168"/>
    <lineage>
        <taxon>Eukaryota</taxon>
        <taxon>Viridiplantae</taxon>
        <taxon>Streptophyta</taxon>
        <taxon>Embryophyta</taxon>
        <taxon>Tracheophyta</taxon>
        <taxon>Lycopodiopsida</taxon>
        <taxon>Lycopodiales</taxon>
        <taxon>Lycopodiaceae</taxon>
        <taxon>Lycopodioideae</taxon>
        <taxon>Diphasiastrum</taxon>
    </lineage>
</organism>
<keyword evidence="2" id="KW-1185">Reference proteome</keyword>
<reference evidence="2" key="1">
    <citation type="journal article" date="2024" name="Proc. Natl. Acad. Sci. U.S.A.">
        <title>Extraordinary preservation of gene collinearity over three hundred million years revealed in homosporous lycophytes.</title>
        <authorList>
            <person name="Li C."/>
            <person name="Wickell D."/>
            <person name="Kuo L.Y."/>
            <person name="Chen X."/>
            <person name="Nie B."/>
            <person name="Liao X."/>
            <person name="Peng D."/>
            <person name="Ji J."/>
            <person name="Jenkins J."/>
            <person name="Williams M."/>
            <person name="Shu S."/>
            <person name="Plott C."/>
            <person name="Barry K."/>
            <person name="Rajasekar S."/>
            <person name="Grimwood J."/>
            <person name="Han X."/>
            <person name="Sun S."/>
            <person name="Hou Z."/>
            <person name="He W."/>
            <person name="Dai G."/>
            <person name="Sun C."/>
            <person name="Schmutz J."/>
            <person name="Leebens-Mack J.H."/>
            <person name="Li F.W."/>
            <person name="Wang L."/>
        </authorList>
    </citation>
    <scope>NUCLEOTIDE SEQUENCE [LARGE SCALE GENOMIC DNA]</scope>
    <source>
        <strain evidence="2">cv. PW_Plant_1</strain>
    </source>
</reference>